<evidence type="ECO:0000313" key="6">
    <source>
        <dbReference type="Proteomes" id="UP000038622"/>
    </source>
</evidence>
<evidence type="ECO:0000256" key="2">
    <source>
        <dbReference type="SAM" id="MobiDB-lite"/>
    </source>
</evidence>
<dbReference type="OrthoDB" id="5314349at2"/>
<dbReference type="STRING" id="1578720.HAL011_05680"/>
<feature type="coiled-coil region" evidence="1">
    <location>
        <begin position="481"/>
        <end position="534"/>
    </location>
</feature>
<dbReference type="AlphaFoldDB" id="A0A0K2XJL3"/>
<reference evidence="5" key="1">
    <citation type="submission" date="2014-12" db="EMBL/GenBank/DDBJ databases">
        <title>Whole genome sequences of four Staphylococcus schleiferi canine isolates.</title>
        <authorList>
            <person name="Misic A.M."/>
            <person name="Cain C."/>
            <person name="Morris D.O."/>
            <person name="Rankin S."/>
            <person name="Beiting D."/>
        </authorList>
    </citation>
    <scope>NUCLEOTIDE SEQUENCE</scope>
    <source>
        <strain evidence="3">ASB11</strain>
        <strain evidence="4">ASB13</strain>
        <strain evidence="5">ASB9</strain>
    </source>
</reference>
<evidence type="ECO:0000313" key="4">
    <source>
        <dbReference type="EMBL" id="CRF42721.1"/>
    </source>
</evidence>
<reference evidence="6" key="2">
    <citation type="submission" date="2014-12" db="EMBL/GenBank/DDBJ databases">
        <authorList>
            <person name="Smet A."/>
        </authorList>
    </citation>
    <scope>NUCLEOTIDE SEQUENCE [LARGE SCALE GENOMIC DNA]</scope>
</reference>
<evidence type="ECO:0000313" key="3">
    <source>
        <dbReference type="EMBL" id="CRF40803.1"/>
    </source>
</evidence>
<reference evidence="7 8" key="3">
    <citation type="submission" date="2014-12" db="EMBL/GenBank/DDBJ databases">
        <authorList>
            <person name="Jaenicke S."/>
        </authorList>
    </citation>
    <scope>NUCLEOTIDE SEQUENCE [LARGE SCALE GENOMIC DNA]</scope>
</reference>
<organism evidence="5 7">
    <name type="scientific">Helicobacter ailurogastricus</name>
    <dbReference type="NCBI Taxonomy" id="1578720"/>
    <lineage>
        <taxon>Bacteria</taxon>
        <taxon>Pseudomonadati</taxon>
        <taxon>Campylobacterota</taxon>
        <taxon>Epsilonproteobacteria</taxon>
        <taxon>Campylobacterales</taxon>
        <taxon>Helicobacteraceae</taxon>
        <taxon>Helicobacter</taxon>
    </lineage>
</organism>
<sequence>MKDFNQLQRDFKKDQDRALKSIQEFKQAKAYYHGNQLPPDVLHIITERGQTPIVENIYKMIVNKIMGYKIQSIQEVRLTPRQEEDRALADLLNDLLKYFSQKRNFDKEMIKRDQNLIMGGLGVIELWPVADLEGNIDVQIKALDPQSFIIDAFSTDANALDARRLHKVMCVPEEQSQEILPGVEVVCYESEGERMAVIIETWVKEKEGWDRYLWHQDGGIYLHEPTPFKNKMHPFIVAKFYIDEEGNYYGLFRDIKPMQDYINYAENRMGNMMGSFKAMFEEDSVVNIDEFVETMSLDNAIVRVRPGALRDNKIQFMNNQADIAALSQKAEQKRNLLKILAGLNDESLGMAVNRQSGVAIAQRKESGLMGLQNFLKVSDDMDKLIFELAVSLISHYFTKKQVFRIVDAKVGDRYFSINSSAQNHIKPCKFDLIYKTQLKTESKDEKFSQWNELLKVISPIRPDLVPNLLPLMLKDTDSPLIADIEEVLEQAQEAQQQQAQAQQPYQEQLQALELEKLKAQVMELQAKAHKYTQQGELVQSQTTTEQIAQVQEVQGQGLEPLNKPKGSKWQKYPSAQHLEY</sequence>
<dbReference type="Pfam" id="PF16510">
    <property type="entry name" value="P22_portal"/>
    <property type="match status" value="1"/>
</dbReference>
<evidence type="ECO:0000256" key="1">
    <source>
        <dbReference type="SAM" id="Coils"/>
    </source>
</evidence>
<keyword evidence="6" id="KW-1185">Reference proteome</keyword>
<gene>
    <name evidence="3" type="ORF">HAL011_05680</name>
    <name evidence="4" type="ORF">HAL013_09210</name>
    <name evidence="5" type="ORF">HAL09_15350</name>
</gene>
<evidence type="ECO:0000313" key="8">
    <source>
        <dbReference type="Proteomes" id="UP000045175"/>
    </source>
</evidence>
<feature type="region of interest" description="Disordered" evidence="2">
    <location>
        <begin position="555"/>
        <end position="580"/>
    </location>
</feature>
<accession>A0A0K2XJL3</accession>
<proteinExistence type="predicted"/>
<dbReference type="EMBL" id="CDMN01000064">
    <property type="protein sequence ID" value="CRF44914.1"/>
    <property type="molecule type" value="Genomic_DNA"/>
</dbReference>
<dbReference type="EMBL" id="CDMH01000041">
    <property type="protein sequence ID" value="CRF42721.1"/>
    <property type="molecule type" value="Genomic_DNA"/>
</dbReference>
<dbReference type="RefSeq" id="WP_053941338.1">
    <property type="nucleotide sequence ID" value="NZ_CDMH01000041.1"/>
</dbReference>
<dbReference type="EMBL" id="CDML01000015">
    <property type="protein sequence ID" value="CRF40803.1"/>
    <property type="molecule type" value="Genomic_DNA"/>
</dbReference>
<protein>
    <submittedName>
        <fullName evidence="5">Portal protein</fullName>
    </submittedName>
</protein>
<dbReference type="InterPro" id="IPR032427">
    <property type="entry name" value="P22_portal"/>
</dbReference>
<keyword evidence="1" id="KW-0175">Coiled coil</keyword>
<evidence type="ECO:0000313" key="7">
    <source>
        <dbReference type="Proteomes" id="UP000041394"/>
    </source>
</evidence>
<dbReference type="Proteomes" id="UP000038622">
    <property type="component" value="Unassembled WGS sequence"/>
</dbReference>
<name>A0A0K2XJL3_9HELI</name>
<evidence type="ECO:0000313" key="5">
    <source>
        <dbReference type="EMBL" id="CRF44914.1"/>
    </source>
</evidence>
<dbReference type="Proteomes" id="UP000041394">
    <property type="component" value="Unassembled WGS sequence"/>
</dbReference>
<dbReference type="Proteomes" id="UP000045175">
    <property type="component" value="Unassembled WGS sequence"/>
</dbReference>